<feature type="signal peptide" evidence="7">
    <location>
        <begin position="1"/>
        <end position="16"/>
    </location>
</feature>
<evidence type="ECO:0000256" key="1">
    <source>
        <dbReference type="ARBA" id="ARBA00004613"/>
    </source>
</evidence>
<dbReference type="EMBL" id="LR783504">
    <property type="protein sequence ID" value="CAB3227153.1"/>
    <property type="molecule type" value="mRNA"/>
</dbReference>
<protein>
    <submittedName>
        <fullName evidence="8">UPF0669 protein C6orf120 homolog</fullName>
    </submittedName>
</protein>
<proteinExistence type="evidence at transcript level"/>
<comment type="subcellular location">
    <subcellularLocation>
        <location evidence="1">Secreted</location>
    </subcellularLocation>
</comment>
<dbReference type="GO" id="GO:0005576">
    <property type="term" value="C:extracellular region"/>
    <property type="evidence" value="ECO:0007669"/>
    <property type="project" value="UniProtKB-SubCell"/>
</dbReference>
<reference evidence="8" key="1">
    <citation type="submission" date="2020-04" db="EMBL/GenBank/DDBJ databases">
        <authorList>
            <person name="Neveu A P."/>
        </authorList>
    </citation>
    <scope>NUCLEOTIDE SEQUENCE</scope>
    <source>
        <tissue evidence="8">Whole embryo</tissue>
    </source>
</reference>
<dbReference type="PANTHER" id="PTHR31703">
    <property type="entry name" value="UPF0669 PROTEIN C6ORF120"/>
    <property type="match status" value="1"/>
</dbReference>
<dbReference type="InterPro" id="IPR031420">
    <property type="entry name" value="UPF0669"/>
</dbReference>
<gene>
    <name evidence="8" type="primary">C6orf120</name>
</gene>
<keyword evidence="5" id="KW-0325">Glycoprotein</keyword>
<evidence type="ECO:0000313" key="8">
    <source>
        <dbReference type="EMBL" id="CAB3227153.1"/>
    </source>
</evidence>
<evidence type="ECO:0000256" key="6">
    <source>
        <dbReference type="SAM" id="MobiDB-lite"/>
    </source>
</evidence>
<accession>A0A6F9D8N1</accession>
<keyword evidence="3" id="KW-0964">Secreted</keyword>
<organism evidence="8">
    <name type="scientific">Phallusia mammillata</name>
    <dbReference type="NCBI Taxonomy" id="59560"/>
    <lineage>
        <taxon>Eukaryota</taxon>
        <taxon>Metazoa</taxon>
        <taxon>Chordata</taxon>
        <taxon>Tunicata</taxon>
        <taxon>Ascidiacea</taxon>
        <taxon>Phlebobranchia</taxon>
        <taxon>Ascidiidae</taxon>
        <taxon>Phallusia</taxon>
    </lineage>
</organism>
<evidence type="ECO:0000256" key="2">
    <source>
        <dbReference type="ARBA" id="ARBA00008960"/>
    </source>
</evidence>
<evidence type="ECO:0000256" key="5">
    <source>
        <dbReference type="ARBA" id="ARBA00023180"/>
    </source>
</evidence>
<keyword evidence="4 7" id="KW-0732">Signal</keyword>
<feature type="region of interest" description="Disordered" evidence="6">
    <location>
        <begin position="136"/>
        <end position="163"/>
    </location>
</feature>
<name>A0A6F9D8N1_9ASCI</name>
<dbReference type="AlphaFoldDB" id="A0A6F9D8N1"/>
<dbReference type="PANTHER" id="PTHR31703:SF2">
    <property type="entry name" value="UPF0669 PROTEIN C6ORF120"/>
    <property type="match status" value="1"/>
</dbReference>
<sequence>MWHKLWLANFYTFVFGLCFKCNALANGSGLVHVQTFTGEIGATNFTYYKLTLEGHVVVTLQTLEGDADLYLSTETLKPTWEDYTMKSDTCSSDVVVVQEFHDRPVGIGVYGYIHWPLSTFRLSVYIDESRQSYYPEERKSRNSVGDTTHGFKDPMQTGQTVPDEEEEESLLWSLFLGFLKVLLDILI</sequence>
<feature type="chain" id="PRO_5026214272" evidence="7">
    <location>
        <begin position="17"/>
        <end position="187"/>
    </location>
</feature>
<evidence type="ECO:0000256" key="3">
    <source>
        <dbReference type="ARBA" id="ARBA00022525"/>
    </source>
</evidence>
<evidence type="ECO:0000256" key="4">
    <source>
        <dbReference type="ARBA" id="ARBA00022729"/>
    </source>
</evidence>
<comment type="similarity">
    <text evidence="2">Belongs to the UPF0669 family.</text>
</comment>
<dbReference type="Pfam" id="PF17065">
    <property type="entry name" value="UPF0669"/>
    <property type="match status" value="1"/>
</dbReference>
<evidence type="ECO:0000256" key="7">
    <source>
        <dbReference type="SAM" id="SignalP"/>
    </source>
</evidence>